<dbReference type="RefSeq" id="WP_097131246.1">
    <property type="nucleotide sequence ID" value="NZ_OCNH01000008.1"/>
</dbReference>
<dbReference type="InterPro" id="IPR019734">
    <property type="entry name" value="TPR_rpt"/>
</dbReference>
<organism evidence="3 4">
    <name type="scientific">Spirosoma fluviale</name>
    <dbReference type="NCBI Taxonomy" id="1597977"/>
    <lineage>
        <taxon>Bacteria</taxon>
        <taxon>Pseudomonadati</taxon>
        <taxon>Bacteroidota</taxon>
        <taxon>Cytophagia</taxon>
        <taxon>Cytophagales</taxon>
        <taxon>Cytophagaceae</taxon>
        <taxon>Spirosoma</taxon>
    </lineage>
</organism>
<proteinExistence type="predicted"/>
<dbReference type="EMBL" id="OCNH01000008">
    <property type="protein sequence ID" value="SOD98409.1"/>
    <property type="molecule type" value="Genomic_DNA"/>
</dbReference>
<dbReference type="AlphaFoldDB" id="A0A286GTJ4"/>
<dbReference type="OrthoDB" id="594504at2"/>
<gene>
    <name evidence="3" type="ORF">SAMN06269250_6070</name>
</gene>
<dbReference type="Gene3D" id="3.40.50.300">
    <property type="entry name" value="P-loop containing nucleotide triphosphate hydrolases"/>
    <property type="match status" value="1"/>
</dbReference>
<dbReference type="SMART" id="SM00386">
    <property type="entry name" value="HAT"/>
    <property type="match status" value="4"/>
</dbReference>
<dbReference type="Pfam" id="PF13432">
    <property type="entry name" value="TPR_16"/>
    <property type="match status" value="1"/>
</dbReference>
<dbReference type="SUPFAM" id="SSF48452">
    <property type="entry name" value="TPR-like"/>
    <property type="match status" value="2"/>
</dbReference>
<dbReference type="InterPro" id="IPR027417">
    <property type="entry name" value="P-loop_NTPase"/>
</dbReference>
<keyword evidence="1" id="KW-0802">TPR repeat</keyword>
<reference evidence="4" key="1">
    <citation type="submission" date="2017-09" db="EMBL/GenBank/DDBJ databases">
        <authorList>
            <person name="Varghese N."/>
            <person name="Submissions S."/>
        </authorList>
    </citation>
    <scope>NUCLEOTIDE SEQUENCE [LARGE SCALE GENOMIC DNA]</scope>
    <source>
        <strain evidence="4">DSM 29961</strain>
    </source>
</reference>
<keyword evidence="4" id="KW-1185">Reference proteome</keyword>
<sequence length="920" mass="107218">MKNSEPLQLQRISVFMPQRLRDDEIERLFIMRQDVFHTLLDSIKSEKAASIPQHHLIIGQRGMGKTTLLKRLDVELRKQPLNKKFVPFTFPEEQYNIDRLSKFWLNCLDALADTLQTEGDEKMAFHLDQQIATLSSIRNEQELSQKAYELLRDTTKSLGRRPVFLLDNLNLIFDRLGEVEQSKLRKLITEPGAPIFIGASPEAFDKDLQYDAPFYDAFAVHFLYKLDFQQTLTMLRHLGEITNQTILLSQLNAENMPRLETLHALTGGNVRTVVILFSLVAQGFSADIFQDLEALIDQMTPLYKSRFEELSPQAQVVVDSVALNWDPCKLETIRERTSLENNQVSVQLDRLAKAGWISKLGKRKAAYYEISERFFNVWYLMRRSSRRQRRDLLWLTRFLQAWFSRQELVQQAKVFMRNVHEREKQYELAYGLALARALPNQTGEQLKEKIYQRLLQLVDGDVVKLEELVGVNMEEVSDEIIEKYNVDESKRLWIQGVLTENPEEAKIIYEKAIEASPKNKHAWHSLGSVLEDLAYESGLNFEIAENAYKQAINIDPAYDSAWSSLANIWETFRPDLGDAEEAYRKVIKLRPTYYGSWADLGGFMFRKKAYSEAKHCFLTSLSFFSKNSDVLLQMAELEDHFGDITLAEKYYLDAIESSKSDYYPRVKYGWFLQEQGRVSEAEQVIKKATNLKKSDAMAFWVLGNLFITEGRWEEAEQAYSKGLQIEDKNYWCNEGLAELYRDKLHHYNKARIAYENAIESALDDFNIKISYIYLLRDKLKLINESKLIFDELKKRKPLAVEVLLHEATFAEIEKEFDYATECWKRAISLYGDLPEHQGHFYRSMGLTVQYGFDREMLKIFKNEGHDRIFRPFYEAIKALTLNSEEYLKNEVAAEVREIALQIFKFMQNYNAPVNLEVTNG</sequence>
<name>A0A286GTJ4_9BACT</name>
<feature type="repeat" description="TPR" evidence="1">
    <location>
        <begin position="696"/>
        <end position="729"/>
    </location>
</feature>
<dbReference type="InterPro" id="IPR007111">
    <property type="entry name" value="NACHT_NTPase"/>
</dbReference>
<dbReference type="SUPFAM" id="SSF46785">
    <property type="entry name" value="Winged helix' DNA-binding domain"/>
    <property type="match status" value="1"/>
</dbReference>
<evidence type="ECO:0000256" key="1">
    <source>
        <dbReference type="PROSITE-ProRule" id="PRU00339"/>
    </source>
</evidence>
<accession>A0A286GTJ4</accession>
<protein>
    <submittedName>
        <fullName evidence="3">Tfp pilus assembly protein PilF</fullName>
    </submittedName>
</protein>
<dbReference type="GO" id="GO:0006396">
    <property type="term" value="P:RNA processing"/>
    <property type="evidence" value="ECO:0007669"/>
    <property type="project" value="InterPro"/>
</dbReference>
<feature type="domain" description="NACHT" evidence="2">
    <location>
        <begin position="56"/>
        <end position="206"/>
    </location>
</feature>
<dbReference type="Proteomes" id="UP000219452">
    <property type="component" value="Unassembled WGS sequence"/>
</dbReference>
<dbReference type="Pfam" id="PF13181">
    <property type="entry name" value="TPR_8"/>
    <property type="match status" value="1"/>
</dbReference>
<dbReference type="Gene3D" id="1.25.40.10">
    <property type="entry name" value="Tetratricopeptide repeat domain"/>
    <property type="match status" value="2"/>
</dbReference>
<dbReference type="InterPro" id="IPR036390">
    <property type="entry name" value="WH_DNA-bd_sf"/>
</dbReference>
<evidence type="ECO:0000313" key="3">
    <source>
        <dbReference type="EMBL" id="SOD98409.1"/>
    </source>
</evidence>
<evidence type="ECO:0000259" key="2">
    <source>
        <dbReference type="Pfam" id="PF05729"/>
    </source>
</evidence>
<dbReference type="Pfam" id="PF05729">
    <property type="entry name" value="NACHT"/>
    <property type="match status" value="1"/>
</dbReference>
<dbReference type="SUPFAM" id="SSF52540">
    <property type="entry name" value="P-loop containing nucleoside triphosphate hydrolases"/>
    <property type="match status" value="1"/>
</dbReference>
<dbReference type="InterPro" id="IPR003107">
    <property type="entry name" value="HAT"/>
</dbReference>
<dbReference type="PANTHER" id="PTHR12558:SF13">
    <property type="entry name" value="CELL DIVISION CYCLE PROTEIN 27 HOMOLOG"/>
    <property type="match status" value="1"/>
</dbReference>
<evidence type="ECO:0000313" key="4">
    <source>
        <dbReference type="Proteomes" id="UP000219452"/>
    </source>
</evidence>
<dbReference type="InterPro" id="IPR011990">
    <property type="entry name" value="TPR-like_helical_dom_sf"/>
</dbReference>
<dbReference type="SMART" id="SM00028">
    <property type="entry name" value="TPR"/>
    <property type="match status" value="6"/>
</dbReference>
<dbReference type="PANTHER" id="PTHR12558">
    <property type="entry name" value="CELL DIVISION CYCLE 16,23,27"/>
    <property type="match status" value="1"/>
</dbReference>
<dbReference type="PROSITE" id="PS50005">
    <property type="entry name" value="TPR"/>
    <property type="match status" value="1"/>
</dbReference>